<feature type="transmembrane region" description="Helical" evidence="1">
    <location>
        <begin position="103"/>
        <end position="124"/>
    </location>
</feature>
<dbReference type="GeneID" id="36133524"/>
<keyword evidence="3" id="KW-1185">Reference proteome</keyword>
<accession>E7AAP7</accession>
<reference evidence="2 3" key="1">
    <citation type="journal article" date="2011" name="Genome Biol. Evol.">
        <title>Comparative whole genome sequence analysis of the carcinogenic bacterial model pathogen Helicobacter felis.</title>
        <authorList>
            <person name="Arnold I.C."/>
            <person name="Zigova Z."/>
            <person name="Holden M."/>
            <person name="Lawley T.D."/>
            <person name="Rad R."/>
            <person name="Dougan G."/>
            <person name="Falkow S."/>
            <person name="Bentley S.D."/>
            <person name="Muller A."/>
        </authorList>
    </citation>
    <scope>NUCLEOTIDE SEQUENCE [LARGE SCALE GENOMIC DNA]</scope>
    <source>
        <strain evidence="3">ATCC 49179 / CCUG 28539 / NCTC 12436 / CS1</strain>
    </source>
</reference>
<name>E7AAP7_HELFC</name>
<dbReference type="Proteomes" id="UP000007934">
    <property type="component" value="Chromosome"/>
</dbReference>
<feature type="transmembrane region" description="Helical" evidence="1">
    <location>
        <begin position="150"/>
        <end position="171"/>
    </location>
</feature>
<proteinExistence type="predicted"/>
<keyword evidence="1" id="KW-0812">Transmembrane</keyword>
<dbReference type="HOGENOM" id="CLU_1080821_0_0_7"/>
<feature type="transmembrane region" description="Helical" evidence="1">
    <location>
        <begin position="228"/>
        <end position="252"/>
    </location>
</feature>
<keyword evidence="1" id="KW-1133">Transmembrane helix</keyword>
<dbReference type="STRING" id="936155.HFELIS_06340"/>
<dbReference type="EMBL" id="FQ670179">
    <property type="protein sequence ID" value="CBY82718.1"/>
    <property type="molecule type" value="Genomic_DNA"/>
</dbReference>
<evidence type="ECO:0000256" key="1">
    <source>
        <dbReference type="SAM" id="Phobius"/>
    </source>
</evidence>
<organism evidence="2 3">
    <name type="scientific">Helicobacter felis (strain ATCC 49179 / CCUG 28539 / NCTC 12436 / CS1)</name>
    <dbReference type="NCBI Taxonomy" id="936155"/>
    <lineage>
        <taxon>Bacteria</taxon>
        <taxon>Pseudomonadati</taxon>
        <taxon>Campylobacterota</taxon>
        <taxon>Epsilonproteobacteria</taxon>
        <taxon>Campylobacterales</taxon>
        <taxon>Helicobacteraceae</taxon>
        <taxon>Helicobacter</taxon>
    </lineage>
</organism>
<sequence>MIKLFKRDFLEHCRPILGLYLFLILCWEMIQHPVHVFLFLNSPVFFLLANIFLISGFIVLFVLIFLALLRTTQQDLFGQQAFLTWSLPLSVDRILMAKIASNLAWIALGLIALILANTLDALLASRSFGEFIEGVKFYLTQHGLRLLQDALLFFLVATLSILKILAIFALLHSLKLKRWAIFWGILLFALINATLALPSVFFHQESASTDPLFTLYVYFPFLETQASLSALSALILECLKIIGLYALVRYLILKHLEL</sequence>
<dbReference type="OrthoDB" id="5329480at2"/>
<feature type="transmembrane region" description="Helical" evidence="1">
    <location>
        <begin position="180"/>
        <end position="202"/>
    </location>
</feature>
<evidence type="ECO:0000313" key="3">
    <source>
        <dbReference type="Proteomes" id="UP000007934"/>
    </source>
</evidence>
<feature type="transmembrane region" description="Helical" evidence="1">
    <location>
        <begin position="45"/>
        <end position="69"/>
    </location>
</feature>
<protein>
    <submittedName>
        <fullName evidence="2">Uncharacterized protein</fullName>
    </submittedName>
</protein>
<feature type="transmembrane region" description="Helical" evidence="1">
    <location>
        <begin position="12"/>
        <end position="30"/>
    </location>
</feature>
<dbReference type="RefSeq" id="WP_013469087.1">
    <property type="nucleotide sequence ID" value="NC_014810.2"/>
</dbReference>
<dbReference type="AlphaFoldDB" id="E7AAP7"/>
<gene>
    <name evidence="2" type="ordered locus">Hfelis_06340</name>
</gene>
<dbReference type="KEGG" id="hfe:HFELIS_06340"/>
<keyword evidence="1" id="KW-0472">Membrane</keyword>
<evidence type="ECO:0000313" key="2">
    <source>
        <dbReference type="EMBL" id="CBY82718.1"/>
    </source>
</evidence>